<organism evidence="3 4">
    <name type="scientific">Paenibacillus graminis</name>
    <dbReference type="NCBI Taxonomy" id="189425"/>
    <lineage>
        <taxon>Bacteria</taxon>
        <taxon>Bacillati</taxon>
        <taxon>Bacillota</taxon>
        <taxon>Bacilli</taxon>
        <taxon>Bacillales</taxon>
        <taxon>Paenibacillaceae</taxon>
        <taxon>Paenibacillus</taxon>
    </lineage>
</organism>
<feature type="transmembrane region" description="Helical" evidence="1">
    <location>
        <begin position="84"/>
        <end position="105"/>
    </location>
</feature>
<dbReference type="InterPro" id="IPR053150">
    <property type="entry name" value="Teicoplanin_resist-assoc"/>
</dbReference>
<keyword evidence="4" id="KW-1185">Reference proteome</keyword>
<feature type="domain" description="VanZ-like" evidence="2">
    <location>
        <begin position="7"/>
        <end position="132"/>
    </location>
</feature>
<evidence type="ECO:0000259" key="2">
    <source>
        <dbReference type="Pfam" id="PF04892"/>
    </source>
</evidence>
<dbReference type="Pfam" id="PF04892">
    <property type="entry name" value="VanZ"/>
    <property type="match status" value="1"/>
</dbReference>
<dbReference type="KEGG" id="pgm:PGRAT_13820"/>
<dbReference type="InterPro" id="IPR006976">
    <property type="entry name" value="VanZ-like"/>
</dbReference>
<proteinExistence type="predicted"/>
<sequence length="138" mass="15670">MLLILLIAYSSALVYWMFIGFGRSVHTEGPFRYNLEPLRTIKLYFDLDNGVSFLGRLINLLGNVIVFVPFGFLLPLLRRSLRSVLLLLFVSALGILFLETVQMLLRVGSFDIDDVLLNLAGVLTGYIVLWIVFLMGKR</sequence>
<dbReference type="Proteomes" id="UP000029500">
    <property type="component" value="Chromosome"/>
</dbReference>
<name>A0A089MAR5_9BACL</name>
<accession>A0A089MAR5</accession>
<dbReference type="EMBL" id="CP009287">
    <property type="protein sequence ID" value="AIQ68578.1"/>
    <property type="molecule type" value="Genomic_DNA"/>
</dbReference>
<keyword evidence="1" id="KW-1133">Transmembrane helix</keyword>
<dbReference type="eggNOG" id="COG4767">
    <property type="taxonomic scope" value="Bacteria"/>
</dbReference>
<keyword evidence="1" id="KW-0812">Transmembrane</keyword>
<protein>
    <recommendedName>
        <fullName evidence="2">VanZ-like domain-containing protein</fullName>
    </recommendedName>
</protein>
<dbReference type="STRING" id="189425.PGRAT_13820"/>
<feature type="transmembrane region" description="Helical" evidence="1">
    <location>
        <begin position="57"/>
        <end position="77"/>
    </location>
</feature>
<evidence type="ECO:0000256" key="1">
    <source>
        <dbReference type="SAM" id="Phobius"/>
    </source>
</evidence>
<dbReference type="AlphaFoldDB" id="A0A089MAR5"/>
<evidence type="ECO:0000313" key="4">
    <source>
        <dbReference type="Proteomes" id="UP000029500"/>
    </source>
</evidence>
<feature type="transmembrane region" description="Helical" evidence="1">
    <location>
        <begin position="117"/>
        <end position="136"/>
    </location>
</feature>
<evidence type="ECO:0000313" key="3">
    <source>
        <dbReference type="EMBL" id="AIQ68578.1"/>
    </source>
</evidence>
<gene>
    <name evidence="3" type="ORF">PGRAT_13820</name>
</gene>
<reference evidence="3 4" key="1">
    <citation type="submission" date="2014-08" db="EMBL/GenBank/DDBJ databases">
        <title>Comparative genomics of the Paenibacillus odorifer group.</title>
        <authorList>
            <person name="den Bakker H.C."/>
            <person name="Tsai Y.-C."/>
            <person name="Martin N."/>
            <person name="Korlach J."/>
            <person name="Wiedmann M."/>
        </authorList>
    </citation>
    <scope>NUCLEOTIDE SEQUENCE [LARGE SCALE GENOMIC DNA]</scope>
    <source>
        <strain evidence="3 4">DSM 15220</strain>
    </source>
</reference>
<dbReference type="HOGENOM" id="CLU_077618_5_2_9"/>
<keyword evidence="1" id="KW-0472">Membrane</keyword>
<dbReference type="PANTHER" id="PTHR36834">
    <property type="entry name" value="MEMBRANE PROTEIN-RELATED"/>
    <property type="match status" value="1"/>
</dbReference>
<dbReference type="PANTHER" id="PTHR36834:SF1">
    <property type="entry name" value="INTEGRAL MEMBRANE PROTEIN"/>
    <property type="match status" value="1"/>
</dbReference>